<dbReference type="EMBL" id="KY315545">
    <property type="protein sequence ID" value="QFX16125.1"/>
    <property type="molecule type" value="Genomic_DNA"/>
</dbReference>
<dbReference type="EMBL" id="KY274508">
    <property type="protein sequence ID" value="QFV26216.1"/>
    <property type="molecule type" value="Genomic_DNA"/>
</dbReference>
<dbReference type="EMBL" id="KY290185">
    <property type="protein sequence ID" value="QFV49808.1"/>
    <property type="molecule type" value="Genomic_DNA"/>
</dbReference>
<dbReference type="EMBL" id="KY315558">
    <property type="protein sequence ID" value="QFX63853.1"/>
    <property type="molecule type" value="Genomic_DNA"/>
</dbReference>
<proteinExistence type="predicted"/>
<evidence type="ECO:0000313" key="4">
    <source>
        <dbReference type="EMBL" id="QFX16125.1"/>
    </source>
</evidence>
<name>A0A5P9V212_9BETA</name>
<organism evidence="4">
    <name type="scientific">Human betaherpesvirus 6</name>
    <dbReference type="NCBI Taxonomy" id="10368"/>
    <lineage>
        <taxon>Viruses</taxon>
        <taxon>Duplodnaviria</taxon>
        <taxon>Heunggongvirae</taxon>
        <taxon>Peploviricota</taxon>
        <taxon>Herviviricetes</taxon>
        <taxon>Herpesvirales</taxon>
        <taxon>Orthoherpesviridae</taxon>
        <taxon>Betaherpesvirinae</taxon>
        <taxon>Roseolovirus</taxon>
    </lineage>
</organism>
<sequence length="54" mass="6303">MRMWLTVNKSIRKKSRTVFLDIGSHIDLIDFISCLLSDLDMSFHGKINRFSCVL</sequence>
<evidence type="ECO:0000313" key="1">
    <source>
        <dbReference type="EMBL" id="QFV26216.1"/>
    </source>
</evidence>
<dbReference type="EMBL" id="KY315552">
    <property type="protein sequence ID" value="QFX43719.1"/>
    <property type="molecule type" value="Genomic_DNA"/>
</dbReference>
<accession>A0A5P9V212</accession>
<evidence type="ECO:0000313" key="6">
    <source>
        <dbReference type="EMBL" id="QFX63853.1"/>
    </source>
</evidence>
<dbReference type="EMBL" id="KY290183">
    <property type="protein sequence ID" value="QFV47806.1"/>
    <property type="molecule type" value="Genomic_DNA"/>
</dbReference>
<evidence type="ECO:0000313" key="3">
    <source>
        <dbReference type="EMBL" id="QFV49808.1"/>
    </source>
</evidence>
<evidence type="ECO:0000313" key="2">
    <source>
        <dbReference type="EMBL" id="QFV47806.1"/>
    </source>
</evidence>
<reference evidence="4" key="1">
    <citation type="journal article" date="2018" name="BMC Genomics">
        <title>Comparative genomic, transcriptomic, and proteomic reannotation of human herpesvirus 6.</title>
        <authorList>
            <person name="Greninger A.L."/>
            <person name="Knudsen G.M."/>
            <person name="Roychoudhury P."/>
            <person name="Hanson D.J."/>
            <person name="Sedlak R.H."/>
            <person name="Xie H."/>
            <person name="Guan J."/>
            <person name="Nguyen T."/>
            <person name="Peddu V."/>
            <person name="Boeckh M."/>
            <person name="Huang M.L."/>
            <person name="Cook L."/>
            <person name="Depledge D.P."/>
            <person name="Zerr D.M."/>
            <person name="Koelle D.M."/>
            <person name="Gantt S."/>
            <person name="Yoshikawa T."/>
            <person name="Caserta M."/>
            <person name="Hill J.A."/>
            <person name="Jerome K.R."/>
        </authorList>
    </citation>
    <scope>NUCLEOTIDE SEQUENCE</scope>
    <source>
        <strain evidence="3">HP104A5</strain>
        <strain evidence="1">HP15A11</strain>
        <strain evidence="2">HP73C5</strain>
        <strain evidence="4">HP88D9</strain>
        <strain evidence="5">HP96H12</strain>
        <strain evidence="6">JHPT-G1</strain>
    </source>
</reference>
<protein>
    <submittedName>
        <fullName evidence="4">Uncharacterized protein</fullName>
    </submittedName>
</protein>
<evidence type="ECO:0000313" key="5">
    <source>
        <dbReference type="EMBL" id="QFX43719.1"/>
    </source>
</evidence>